<sequence length="120" mass="13410">MNIDHPFRFDPRGAAAITDDDDHVRDMLEQLLLTSPGERVNRPDFGCGLLRQVFEPNSLELAAGVQFTVQASILRWLGDIIEPQAVEVTADDGALRVTVSYARRRTGERRAETFTWSVGP</sequence>
<dbReference type="InterPro" id="IPR007048">
    <property type="entry name" value="IraD/Gp25-like"/>
</dbReference>
<dbReference type="SUPFAM" id="SSF160719">
    <property type="entry name" value="gpW/gp25-like"/>
    <property type="match status" value="1"/>
</dbReference>
<reference evidence="2 3" key="1">
    <citation type="submission" date="2014-02" db="EMBL/GenBank/DDBJ databases">
        <title>The small core and large imbalanced accessory genome model reveals a collaborative survival strategy of Sorangium cellulosum strains in nature.</title>
        <authorList>
            <person name="Han K."/>
            <person name="Peng R."/>
            <person name="Blom J."/>
            <person name="Li Y.-Z."/>
        </authorList>
    </citation>
    <scope>NUCLEOTIDE SEQUENCE [LARGE SCALE GENOMIC DNA]</scope>
    <source>
        <strain evidence="2 3">So0149</strain>
    </source>
</reference>
<evidence type="ECO:0000259" key="1">
    <source>
        <dbReference type="Pfam" id="PF04965"/>
    </source>
</evidence>
<dbReference type="Pfam" id="PF04965">
    <property type="entry name" value="GPW_gp25"/>
    <property type="match status" value="1"/>
</dbReference>
<dbReference type="Proteomes" id="UP000075515">
    <property type="component" value="Unassembled WGS sequence"/>
</dbReference>
<dbReference type="Gene3D" id="3.10.450.40">
    <property type="match status" value="1"/>
</dbReference>
<gene>
    <name evidence="2" type="ORF">BE18_52545</name>
</gene>
<feature type="domain" description="IraD/Gp25-like" evidence="1">
    <location>
        <begin position="19"/>
        <end position="106"/>
    </location>
</feature>
<proteinExistence type="predicted"/>
<organism evidence="2 3">
    <name type="scientific">Sorangium cellulosum</name>
    <name type="common">Polyangium cellulosum</name>
    <dbReference type="NCBI Taxonomy" id="56"/>
    <lineage>
        <taxon>Bacteria</taxon>
        <taxon>Pseudomonadati</taxon>
        <taxon>Myxococcota</taxon>
        <taxon>Polyangia</taxon>
        <taxon>Polyangiales</taxon>
        <taxon>Polyangiaceae</taxon>
        <taxon>Sorangium</taxon>
    </lineage>
</organism>
<comment type="caution">
    <text evidence="2">The sequence shown here is derived from an EMBL/GenBank/DDBJ whole genome shotgun (WGS) entry which is preliminary data.</text>
</comment>
<name>A0A150RXU6_SORCE</name>
<protein>
    <recommendedName>
        <fullName evidence="1">IraD/Gp25-like domain-containing protein</fullName>
    </recommendedName>
</protein>
<dbReference type="EMBL" id="JEMC01002822">
    <property type="protein sequence ID" value="KYF85037.1"/>
    <property type="molecule type" value="Genomic_DNA"/>
</dbReference>
<evidence type="ECO:0000313" key="3">
    <source>
        <dbReference type="Proteomes" id="UP000075515"/>
    </source>
</evidence>
<evidence type="ECO:0000313" key="2">
    <source>
        <dbReference type="EMBL" id="KYF85037.1"/>
    </source>
</evidence>
<accession>A0A150RXU6</accession>
<dbReference type="AlphaFoldDB" id="A0A150RXU6"/>